<sequence length="215" mass="24524">MASRARLASTFTRPSSFHFRVTPAADQQPLRYQNRQSFLQYQYPSRSFQRTYSKKPSTNSHLNPTPHVYSPEPQSFTARLKNLSREYGWTVIGVYFVLTVADLPLCFLAVKYIGAERIAHAEHVVVGGAKDLIGRYFPNLFDQHGETDDKIEAAQVEQEEKNGGPTFWTKLGLVFLVHKSFIFIRVPLTAAVTPKVVKTLRSWGYNIGKRTSKRK</sequence>
<feature type="region of interest" description="Disordered" evidence="1">
    <location>
        <begin position="50"/>
        <end position="69"/>
    </location>
</feature>
<keyword evidence="2" id="KW-0472">Membrane</keyword>
<dbReference type="PANTHER" id="PTHR21377">
    <property type="entry name" value="PROTEIN FAM210B, MITOCHONDRIAL"/>
    <property type="match status" value="1"/>
</dbReference>
<name>A0A9P6GNA8_9PLEO</name>
<organism evidence="4 5">
    <name type="scientific">Paraphaeosphaeria minitans</name>
    <dbReference type="NCBI Taxonomy" id="565426"/>
    <lineage>
        <taxon>Eukaryota</taxon>
        <taxon>Fungi</taxon>
        <taxon>Dikarya</taxon>
        <taxon>Ascomycota</taxon>
        <taxon>Pezizomycotina</taxon>
        <taxon>Dothideomycetes</taxon>
        <taxon>Pleosporomycetidae</taxon>
        <taxon>Pleosporales</taxon>
        <taxon>Massarineae</taxon>
        <taxon>Didymosphaeriaceae</taxon>
        <taxon>Paraphaeosphaeria</taxon>
    </lineage>
</organism>
<evidence type="ECO:0000256" key="1">
    <source>
        <dbReference type="SAM" id="MobiDB-lite"/>
    </source>
</evidence>
<keyword evidence="5" id="KW-1185">Reference proteome</keyword>
<keyword evidence="2" id="KW-0812">Transmembrane</keyword>
<evidence type="ECO:0000256" key="2">
    <source>
        <dbReference type="SAM" id="Phobius"/>
    </source>
</evidence>
<dbReference type="InterPro" id="IPR045866">
    <property type="entry name" value="FAM210A/B-like"/>
</dbReference>
<protein>
    <submittedName>
        <fullName evidence="4">Peptide alpha-N-acetyltransferase Nat2</fullName>
    </submittedName>
</protein>
<feature type="compositionally biased region" description="Polar residues" evidence="1">
    <location>
        <begin position="50"/>
        <end position="63"/>
    </location>
</feature>
<dbReference type="AlphaFoldDB" id="A0A9P6GNA8"/>
<dbReference type="Pfam" id="PF06916">
    <property type="entry name" value="FAM210A-B_dom"/>
    <property type="match status" value="1"/>
</dbReference>
<evidence type="ECO:0000259" key="3">
    <source>
        <dbReference type="Pfam" id="PF06916"/>
    </source>
</evidence>
<gene>
    <name evidence="4" type="ORF">PMIN01_05304</name>
</gene>
<dbReference type="InterPro" id="IPR009688">
    <property type="entry name" value="FAM210A/B-like_dom"/>
</dbReference>
<feature type="transmembrane region" description="Helical" evidence="2">
    <location>
        <begin position="87"/>
        <end position="110"/>
    </location>
</feature>
<evidence type="ECO:0000313" key="5">
    <source>
        <dbReference type="Proteomes" id="UP000756921"/>
    </source>
</evidence>
<dbReference type="EMBL" id="WJXW01000004">
    <property type="protein sequence ID" value="KAF9737525.1"/>
    <property type="molecule type" value="Genomic_DNA"/>
</dbReference>
<dbReference type="OrthoDB" id="426386at2759"/>
<accession>A0A9P6GNA8</accession>
<dbReference type="PANTHER" id="PTHR21377:SF0">
    <property type="entry name" value="PROTEIN FAM210B, MITOCHONDRIAL"/>
    <property type="match status" value="1"/>
</dbReference>
<evidence type="ECO:0000313" key="4">
    <source>
        <dbReference type="EMBL" id="KAF9737525.1"/>
    </source>
</evidence>
<reference evidence="4" key="1">
    <citation type="journal article" date="2020" name="Mol. Plant Microbe Interact.">
        <title>Genome Sequence of the Biocontrol Agent Coniothyrium minitans strain Conio (IMI 134523).</title>
        <authorList>
            <person name="Patel D."/>
            <person name="Shittu T.A."/>
            <person name="Baroncelli R."/>
            <person name="Muthumeenakshi S."/>
            <person name="Osborne T.H."/>
            <person name="Janganan T.K."/>
            <person name="Sreenivasaprasad S."/>
        </authorList>
    </citation>
    <scope>NUCLEOTIDE SEQUENCE</scope>
    <source>
        <strain evidence="4">Conio</strain>
    </source>
</reference>
<feature type="domain" description="DUF1279" evidence="3">
    <location>
        <begin position="79"/>
        <end position="194"/>
    </location>
</feature>
<keyword evidence="2" id="KW-1133">Transmembrane helix</keyword>
<dbReference type="GO" id="GO:0005739">
    <property type="term" value="C:mitochondrion"/>
    <property type="evidence" value="ECO:0007669"/>
    <property type="project" value="TreeGrafter"/>
</dbReference>
<proteinExistence type="predicted"/>
<comment type="caution">
    <text evidence="4">The sequence shown here is derived from an EMBL/GenBank/DDBJ whole genome shotgun (WGS) entry which is preliminary data.</text>
</comment>
<dbReference type="Proteomes" id="UP000756921">
    <property type="component" value="Unassembled WGS sequence"/>
</dbReference>